<protein>
    <submittedName>
        <fullName evidence="2">Uncharacterized protein</fullName>
    </submittedName>
</protein>
<feature type="compositionally biased region" description="Basic and acidic residues" evidence="1">
    <location>
        <begin position="80"/>
        <end position="93"/>
    </location>
</feature>
<sequence length="140" mass="15730">MLLRRSLDKTSKESNGLALKFLSTPDILPFTDPSTRDQQVRMSAKMGTLFSGIAGLFYHLVGEIDCGSKDIIRLRQPPQESKRCAENAERPDNRGQSISSSGVTEGLKLLNRLFSRTERFNKSAHFQISICQIETRVSVR</sequence>
<evidence type="ECO:0000313" key="2">
    <source>
        <dbReference type="EMBL" id="PPJ23261.1"/>
    </source>
</evidence>
<accession>A0A2S5ZYF7</accession>
<keyword evidence="3" id="KW-1185">Reference proteome</keyword>
<evidence type="ECO:0000313" key="3">
    <source>
        <dbReference type="Proteomes" id="UP000238356"/>
    </source>
</evidence>
<gene>
    <name evidence="2" type="ORF">C5F51_29410</name>
</gene>
<reference evidence="2 3" key="1">
    <citation type="submission" date="2018-02" db="EMBL/GenBank/DDBJ databases">
        <title>8 Nocardia nova and 1 Nocardia cyriacigeorgica strain used for evolution to TMP-SMX.</title>
        <authorList>
            <person name="Mehta H."/>
            <person name="Weng J."/>
            <person name="Shamoo Y."/>
        </authorList>
    </citation>
    <scope>NUCLEOTIDE SEQUENCE [LARGE SCALE GENOMIC DNA]</scope>
    <source>
        <strain evidence="2 3">BAA2227</strain>
    </source>
</reference>
<proteinExistence type="predicted"/>
<dbReference type="AlphaFoldDB" id="A0A2S5ZYF7"/>
<feature type="region of interest" description="Disordered" evidence="1">
    <location>
        <begin position="77"/>
        <end position="101"/>
    </location>
</feature>
<dbReference type="Proteomes" id="UP000238356">
    <property type="component" value="Unassembled WGS sequence"/>
</dbReference>
<comment type="caution">
    <text evidence="2">The sequence shown here is derived from an EMBL/GenBank/DDBJ whole genome shotgun (WGS) entry which is preliminary data.</text>
</comment>
<dbReference type="EMBL" id="PSZD01000025">
    <property type="protein sequence ID" value="PPJ23261.1"/>
    <property type="molecule type" value="Genomic_DNA"/>
</dbReference>
<name>A0A2S5ZYF7_9NOCA</name>
<organism evidence="2 3">
    <name type="scientific">Nocardia nova</name>
    <dbReference type="NCBI Taxonomy" id="37330"/>
    <lineage>
        <taxon>Bacteria</taxon>
        <taxon>Bacillati</taxon>
        <taxon>Actinomycetota</taxon>
        <taxon>Actinomycetes</taxon>
        <taxon>Mycobacteriales</taxon>
        <taxon>Nocardiaceae</taxon>
        <taxon>Nocardia</taxon>
    </lineage>
</organism>
<evidence type="ECO:0000256" key="1">
    <source>
        <dbReference type="SAM" id="MobiDB-lite"/>
    </source>
</evidence>